<comment type="caution">
    <text evidence="1">The sequence shown here is derived from an EMBL/GenBank/DDBJ whole genome shotgun (WGS) entry which is preliminary data.</text>
</comment>
<keyword evidence="2" id="KW-1185">Reference proteome</keyword>
<protein>
    <submittedName>
        <fullName evidence="1">DUF1684 domain-containing protein</fullName>
    </submittedName>
</protein>
<name>A0ABV9HSB8_9FLAO</name>
<dbReference type="InterPro" id="IPR012467">
    <property type="entry name" value="DUF1684"/>
</dbReference>
<sequence length="213" mass="24432">MKFYIFLVVFAFAKVAISQTTISSLKQDEHWVLEAQRHQDSLSDVYQNPATSILSKKQLKDFHGLEFYPIDLKFRVSATFTKTPDATPFDMALSSGRTREYVMYGIANFEIEGKTFTLPIYQNTYYRDHPEHEYGQSLFLPFTDYTSGDGSYGGGRYIDIEQSDIVDGTLSIDFNKNYNPYCAYTTGYNCPIPPAYNDLTIRIEAGVKDFEMH</sequence>
<dbReference type="EMBL" id="JBHSFV010000001">
    <property type="protein sequence ID" value="MFC4632320.1"/>
    <property type="molecule type" value="Genomic_DNA"/>
</dbReference>
<evidence type="ECO:0000313" key="2">
    <source>
        <dbReference type="Proteomes" id="UP001596043"/>
    </source>
</evidence>
<reference evidence="2" key="1">
    <citation type="journal article" date="2019" name="Int. J. Syst. Evol. Microbiol.">
        <title>The Global Catalogue of Microorganisms (GCM) 10K type strain sequencing project: providing services to taxonomists for standard genome sequencing and annotation.</title>
        <authorList>
            <consortium name="The Broad Institute Genomics Platform"/>
            <consortium name="The Broad Institute Genome Sequencing Center for Infectious Disease"/>
            <person name="Wu L."/>
            <person name="Ma J."/>
        </authorList>
    </citation>
    <scope>NUCLEOTIDE SEQUENCE [LARGE SCALE GENOMIC DNA]</scope>
    <source>
        <strain evidence="2">YJ-61-S</strain>
    </source>
</reference>
<proteinExistence type="predicted"/>
<organism evidence="1 2">
    <name type="scientific">Dokdonia ponticola</name>
    <dbReference type="NCBI Taxonomy" id="2041041"/>
    <lineage>
        <taxon>Bacteria</taxon>
        <taxon>Pseudomonadati</taxon>
        <taxon>Bacteroidota</taxon>
        <taxon>Flavobacteriia</taxon>
        <taxon>Flavobacteriales</taxon>
        <taxon>Flavobacteriaceae</taxon>
        <taxon>Dokdonia</taxon>
    </lineage>
</organism>
<dbReference type="RefSeq" id="WP_379976506.1">
    <property type="nucleotide sequence ID" value="NZ_JBHSFV010000001.1"/>
</dbReference>
<dbReference type="PANTHER" id="PTHR41913:SF1">
    <property type="entry name" value="DUF1684 DOMAIN-CONTAINING PROTEIN"/>
    <property type="match status" value="1"/>
</dbReference>
<evidence type="ECO:0000313" key="1">
    <source>
        <dbReference type="EMBL" id="MFC4632320.1"/>
    </source>
</evidence>
<dbReference type="Pfam" id="PF07920">
    <property type="entry name" value="DUF1684"/>
    <property type="match status" value="1"/>
</dbReference>
<gene>
    <name evidence="1" type="ORF">ACFO3O_00260</name>
</gene>
<dbReference type="PANTHER" id="PTHR41913">
    <property type="entry name" value="DUF1684 DOMAIN-CONTAINING PROTEIN"/>
    <property type="match status" value="1"/>
</dbReference>
<accession>A0ABV9HSB8</accession>
<dbReference type="Proteomes" id="UP001596043">
    <property type="component" value="Unassembled WGS sequence"/>
</dbReference>